<dbReference type="PANTHER" id="PTHR11351:SF33">
    <property type="entry name" value="DELTA-9 FATTY ACID DESATURASE, DESA"/>
    <property type="match status" value="1"/>
</dbReference>
<keyword evidence="14" id="KW-1185">Reference proteome</keyword>
<dbReference type="CDD" id="cd03505">
    <property type="entry name" value="Delta9-FADS-like"/>
    <property type="match status" value="1"/>
</dbReference>
<feature type="domain" description="Transposase IS204/IS1001/IS1096/IS1165 DDE" evidence="12">
    <location>
        <begin position="273"/>
        <end position="394"/>
    </location>
</feature>
<dbReference type="GO" id="GO:0006631">
    <property type="term" value="P:fatty acid metabolic process"/>
    <property type="evidence" value="ECO:0007669"/>
    <property type="project" value="UniProtKB-KW"/>
</dbReference>
<dbReference type="RefSeq" id="WP_155710412.1">
    <property type="nucleotide sequence ID" value="NZ_BMWU01000047.1"/>
</dbReference>
<keyword evidence="4" id="KW-0276">Fatty acid metabolism</keyword>
<sequence length="396" mass="45703">MNAVLDFLTHGITGLSNWQTVIYTLIVTHITIAAVTIYLHRHQAHRALELHAIPSHFFRFWLWLTTGQVTKEWAAVHRKHHAKCDTEEDPHSPVTRGIKKVFWEGAELYRAETKNQETLSKYGHGTPDDWMERNLYTKYSWQGVALLLILNVMLFGAKGLTVWAVQMLWIPITAAGIINGIGHYWGYRNFDCSDAATNIIPWGILIGGEELHNNHHTYATSAKLSSKWYEFDIGWAYIRMMEMVGLAKVKKMPPKPKFAAGKLQADLDTLHAVIANRYDVMAKYAKSVKHAWDEEVEHLKQKPQLESGFLKSARKLMQREPAKLEAAQKEHLTELFQHSKALETMHNMRVELGVIWERSHFTREELVHKLQDWCQRAETSGIKALQEFSLRLRSYA</sequence>
<keyword evidence="8" id="KW-0443">Lipid metabolism</keyword>
<keyword evidence="3 10" id="KW-0812">Transmembrane</keyword>
<dbReference type="InterPro" id="IPR005804">
    <property type="entry name" value="FA_desaturase_dom"/>
</dbReference>
<dbReference type="GO" id="GO:0016717">
    <property type="term" value="F:oxidoreductase activity, acting on paired donors, with oxidation of a pair of donors resulting in the reduction of molecular oxygen to two molecules of water"/>
    <property type="evidence" value="ECO:0007669"/>
    <property type="project" value="InterPro"/>
</dbReference>
<evidence type="ECO:0000313" key="13">
    <source>
        <dbReference type="EMBL" id="MUI14619.1"/>
    </source>
</evidence>
<keyword evidence="5 10" id="KW-1133">Transmembrane helix</keyword>
<feature type="transmembrane region" description="Helical" evidence="10">
    <location>
        <begin position="139"/>
        <end position="157"/>
    </location>
</feature>
<dbReference type="EMBL" id="WNWM01000002">
    <property type="protein sequence ID" value="MUI14619.1"/>
    <property type="molecule type" value="Genomic_DNA"/>
</dbReference>
<proteinExistence type="inferred from homology"/>
<feature type="domain" description="Fatty acid desaturase" evidence="11">
    <location>
        <begin position="17"/>
        <end position="219"/>
    </location>
</feature>
<evidence type="ECO:0000256" key="7">
    <source>
        <dbReference type="ARBA" id="ARBA00023004"/>
    </source>
</evidence>
<keyword evidence="9 10" id="KW-0472">Membrane</keyword>
<keyword evidence="6" id="KW-0560">Oxidoreductase</keyword>
<keyword evidence="7" id="KW-0408">Iron</keyword>
<feature type="transmembrane region" description="Helical" evidence="10">
    <location>
        <begin position="20"/>
        <end position="39"/>
    </location>
</feature>
<evidence type="ECO:0000259" key="11">
    <source>
        <dbReference type="Pfam" id="PF00487"/>
    </source>
</evidence>
<evidence type="ECO:0000256" key="2">
    <source>
        <dbReference type="ARBA" id="ARBA00008749"/>
    </source>
</evidence>
<dbReference type="OrthoDB" id="9768289at2"/>
<evidence type="ECO:0000256" key="1">
    <source>
        <dbReference type="ARBA" id="ARBA00004141"/>
    </source>
</evidence>
<organism evidence="13 14">
    <name type="scientific">Pseudoduganella dura</name>
    <dbReference type="NCBI Taxonomy" id="321982"/>
    <lineage>
        <taxon>Bacteria</taxon>
        <taxon>Pseudomonadati</taxon>
        <taxon>Pseudomonadota</taxon>
        <taxon>Betaproteobacteria</taxon>
        <taxon>Burkholderiales</taxon>
        <taxon>Oxalobacteraceae</taxon>
        <taxon>Telluria group</taxon>
        <taxon>Pseudoduganella</taxon>
    </lineage>
</organism>
<comment type="subcellular location">
    <subcellularLocation>
        <location evidence="1">Membrane</location>
        <topology evidence="1">Multi-pass membrane protein</topology>
    </subcellularLocation>
</comment>
<comment type="caution">
    <text evidence="13">The sequence shown here is derived from an EMBL/GenBank/DDBJ whole genome shotgun (WGS) entry which is preliminary data.</text>
</comment>
<evidence type="ECO:0000256" key="5">
    <source>
        <dbReference type="ARBA" id="ARBA00022989"/>
    </source>
</evidence>
<evidence type="ECO:0000256" key="6">
    <source>
        <dbReference type="ARBA" id="ARBA00023002"/>
    </source>
</evidence>
<evidence type="ECO:0000259" key="12">
    <source>
        <dbReference type="Pfam" id="PF01610"/>
    </source>
</evidence>
<dbReference type="Pfam" id="PF01610">
    <property type="entry name" value="DDE_Tnp_ISL3"/>
    <property type="match status" value="1"/>
</dbReference>
<name>A0A6I3XDQ0_9BURK</name>
<evidence type="ECO:0000256" key="9">
    <source>
        <dbReference type="ARBA" id="ARBA00023136"/>
    </source>
</evidence>
<evidence type="ECO:0000256" key="8">
    <source>
        <dbReference type="ARBA" id="ARBA00023098"/>
    </source>
</evidence>
<dbReference type="AlphaFoldDB" id="A0A6I3XDQ0"/>
<evidence type="ECO:0000256" key="10">
    <source>
        <dbReference type="SAM" id="Phobius"/>
    </source>
</evidence>
<reference evidence="13 14" key="1">
    <citation type="submission" date="2019-11" db="EMBL/GenBank/DDBJ databases">
        <title>Draft Genome Sequences of Six Type Strains of the Genus Massilia.</title>
        <authorList>
            <person name="Miess H."/>
            <person name="Frediansyah A."/>
            <person name="Goeker M."/>
            <person name="Gross H."/>
        </authorList>
    </citation>
    <scope>NUCLEOTIDE SEQUENCE [LARGE SCALE GENOMIC DNA]</scope>
    <source>
        <strain evidence="13 14">DSM 17513</strain>
    </source>
</reference>
<gene>
    <name evidence="13" type="ORF">GJV26_19460</name>
</gene>
<dbReference type="GO" id="GO:0016020">
    <property type="term" value="C:membrane"/>
    <property type="evidence" value="ECO:0007669"/>
    <property type="project" value="UniProtKB-SubCell"/>
</dbReference>
<protein>
    <submittedName>
        <fullName evidence="13">Acyl-CoA desaturase</fullName>
    </submittedName>
</protein>
<dbReference type="Proteomes" id="UP000431684">
    <property type="component" value="Unassembled WGS sequence"/>
</dbReference>
<dbReference type="InterPro" id="IPR015876">
    <property type="entry name" value="Acyl-CoA_DS"/>
</dbReference>
<accession>A0A6I3XDQ0</accession>
<evidence type="ECO:0000256" key="3">
    <source>
        <dbReference type="ARBA" id="ARBA00022692"/>
    </source>
</evidence>
<evidence type="ECO:0000256" key="4">
    <source>
        <dbReference type="ARBA" id="ARBA00022832"/>
    </source>
</evidence>
<dbReference type="Pfam" id="PF00487">
    <property type="entry name" value="FA_desaturase"/>
    <property type="match status" value="1"/>
</dbReference>
<comment type="similarity">
    <text evidence="2">Belongs to the fatty acid desaturase type 2 family.</text>
</comment>
<evidence type="ECO:0000313" key="14">
    <source>
        <dbReference type="Proteomes" id="UP000431684"/>
    </source>
</evidence>
<dbReference type="PANTHER" id="PTHR11351">
    <property type="entry name" value="ACYL-COA DESATURASE"/>
    <property type="match status" value="1"/>
</dbReference>
<dbReference type="InterPro" id="IPR002560">
    <property type="entry name" value="Transposase_DDE"/>
</dbReference>